<reference evidence="2" key="2">
    <citation type="submission" date="2024-10" db="UniProtKB">
        <authorList>
            <consortium name="EnsemblProtists"/>
        </authorList>
    </citation>
    <scope>IDENTIFICATION</scope>
</reference>
<dbReference type="KEGG" id="ehx:EMIHUDRAFT_257735"/>
<protein>
    <recommendedName>
        <fullName evidence="4">Tetratricopeptide repeat protein</fullName>
    </recommendedName>
</protein>
<evidence type="ECO:0000313" key="2">
    <source>
        <dbReference type="EnsemblProtists" id="EOD10375"/>
    </source>
</evidence>
<dbReference type="InterPro" id="IPR019734">
    <property type="entry name" value="TPR_rpt"/>
</dbReference>
<evidence type="ECO:0000256" key="1">
    <source>
        <dbReference type="PROSITE-ProRule" id="PRU00339"/>
    </source>
</evidence>
<keyword evidence="3" id="KW-1185">Reference proteome</keyword>
<dbReference type="PROSITE" id="PS50005">
    <property type="entry name" value="TPR"/>
    <property type="match status" value="1"/>
</dbReference>
<dbReference type="EnsemblProtists" id="EOD10375">
    <property type="protein sequence ID" value="EOD10375"/>
    <property type="gene ID" value="EMIHUDRAFT_257735"/>
</dbReference>
<dbReference type="AlphaFoldDB" id="A0A0D3IGJ0"/>
<dbReference type="Pfam" id="PF13431">
    <property type="entry name" value="TPR_17"/>
    <property type="match status" value="1"/>
</dbReference>
<organism evidence="2 3">
    <name type="scientific">Emiliania huxleyi (strain CCMP1516)</name>
    <dbReference type="NCBI Taxonomy" id="280463"/>
    <lineage>
        <taxon>Eukaryota</taxon>
        <taxon>Haptista</taxon>
        <taxon>Haptophyta</taxon>
        <taxon>Prymnesiophyceae</taxon>
        <taxon>Isochrysidales</taxon>
        <taxon>Noelaerhabdaceae</taxon>
        <taxon>Emiliania</taxon>
    </lineage>
</organism>
<proteinExistence type="predicted"/>
<feature type="repeat" description="TPR" evidence="1">
    <location>
        <begin position="42"/>
        <end position="75"/>
    </location>
</feature>
<dbReference type="PaxDb" id="2903-EOD10375"/>
<evidence type="ECO:0008006" key="4">
    <source>
        <dbReference type="Google" id="ProtNLM"/>
    </source>
</evidence>
<evidence type="ECO:0000313" key="3">
    <source>
        <dbReference type="Proteomes" id="UP000013827"/>
    </source>
</evidence>
<dbReference type="SUPFAM" id="SSF48452">
    <property type="entry name" value="TPR-like"/>
    <property type="match status" value="1"/>
</dbReference>
<sequence>MDTGASSFDALFEEANDLASQRSFRLAAAKYREAIQLEPRRPVAHFNLGCALERTGETETAAMSFHAAMQRYPEDSSPWAESAAASFNCLTQDYAPTPRATPSWFMSDEALKRLSSRVVAATSDDPLTKRGRLQAITMRAAVLASDATGFKPPWPTGPRTAAELREAAALFQEAAAGAGGDGDLQKDLE</sequence>
<dbReference type="Proteomes" id="UP000013827">
    <property type="component" value="Unassembled WGS sequence"/>
</dbReference>
<dbReference type="GeneID" id="17256527"/>
<accession>A0A0D3IGJ0</accession>
<dbReference type="InterPro" id="IPR011990">
    <property type="entry name" value="TPR-like_helical_dom_sf"/>
</dbReference>
<keyword evidence="1" id="KW-0802">TPR repeat</keyword>
<dbReference type="SMART" id="SM00028">
    <property type="entry name" value="TPR"/>
    <property type="match status" value="2"/>
</dbReference>
<reference evidence="3" key="1">
    <citation type="journal article" date="2013" name="Nature">
        <title>Pan genome of the phytoplankton Emiliania underpins its global distribution.</title>
        <authorList>
            <person name="Read B.A."/>
            <person name="Kegel J."/>
            <person name="Klute M.J."/>
            <person name="Kuo A."/>
            <person name="Lefebvre S.C."/>
            <person name="Maumus F."/>
            <person name="Mayer C."/>
            <person name="Miller J."/>
            <person name="Monier A."/>
            <person name="Salamov A."/>
            <person name="Young J."/>
            <person name="Aguilar M."/>
            <person name="Claverie J.M."/>
            <person name="Frickenhaus S."/>
            <person name="Gonzalez K."/>
            <person name="Herman E.K."/>
            <person name="Lin Y.C."/>
            <person name="Napier J."/>
            <person name="Ogata H."/>
            <person name="Sarno A.F."/>
            <person name="Shmutz J."/>
            <person name="Schroeder D."/>
            <person name="de Vargas C."/>
            <person name="Verret F."/>
            <person name="von Dassow P."/>
            <person name="Valentin K."/>
            <person name="Van de Peer Y."/>
            <person name="Wheeler G."/>
            <person name="Dacks J.B."/>
            <person name="Delwiche C.F."/>
            <person name="Dyhrman S.T."/>
            <person name="Glockner G."/>
            <person name="John U."/>
            <person name="Richards T."/>
            <person name="Worden A.Z."/>
            <person name="Zhang X."/>
            <person name="Grigoriev I.V."/>
            <person name="Allen A.E."/>
            <person name="Bidle K."/>
            <person name="Borodovsky M."/>
            <person name="Bowler C."/>
            <person name="Brownlee C."/>
            <person name="Cock J.M."/>
            <person name="Elias M."/>
            <person name="Gladyshev V.N."/>
            <person name="Groth M."/>
            <person name="Guda C."/>
            <person name="Hadaegh A."/>
            <person name="Iglesias-Rodriguez M.D."/>
            <person name="Jenkins J."/>
            <person name="Jones B.M."/>
            <person name="Lawson T."/>
            <person name="Leese F."/>
            <person name="Lindquist E."/>
            <person name="Lobanov A."/>
            <person name="Lomsadze A."/>
            <person name="Malik S.B."/>
            <person name="Marsh M.E."/>
            <person name="Mackinder L."/>
            <person name="Mock T."/>
            <person name="Mueller-Roeber B."/>
            <person name="Pagarete A."/>
            <person name="Parker M."/>
            <person name="Probert I."/>
            <person name="Quesneville H."/>
            <person name="Raines C."/>
            <person name="Rensing S.A."/>
            <person name="Riano-Pachon D.M."/>
            <person name="Richier S."/>
            <person name="Rokitta S."/>
            <person name="Shiraiwa Y."/>
            <person name="Soanes D.M."/>
            <person name="van der Giezen M."/>
            <person name="Wahlund T.M."/>
            <person name="Williams B."/>
            <person name="Wilson W."/>
            <person name="Wolfe G."/>
            <person name="Wurch L.L."/>
        </authorList>
    </citation>
    <scope>NUCLEOTIDE SEQUENCE</scope>
</reference>
<dbReference type="Gene3D" id="1.25.40.10">
    <property type="entry name" value="Tetratricopeptide repeat domain"/>
    <property type="match status" value="1"/>
</dbReference>
<name>A0A0D3IGJ0_EMIH1</name>
<dbReference type="RefSeq" id="XP_005762804.1">
    <property type="nucleotide sequence ID" value="XM_005762747.1"/>
</dbReference>
<dbReference type="HOGENOM" id="CLU_1438008_0_0_1"/>